<dbReference type="eggNOG" id="ENOG502QW61">
    <property type="taxonomic scope" value="Eukaryota"/>
</dbReference>
<organism evidence="1 2">
    <name type="scientific">Nelumbo nucifera</name>
    <name type="common">Sacred lotus</name>
    <dbReference type="NCBI Taxonomy" id="4432"/>
    <lineage>
        <taxon>Eukaryota</taxon>
        <taxon>Viridiplantae</taxon>
        <taxon>Streptophyta</taxon>
        <taxon>Embryophyta</taxon>
        <taxon>Tracheophyta</taxon>
        <taxon>Spermatophyta</taxon>
        <taxon>Magnoliopsida</taxon>
        <taxon>Proteales</taxon>
        <taxon>Nelumbonaceae</taxon>
        <taxon>Nelumbo</taxon>
    </lineage>
</organism>
<gene>
    <name evidence="2" type="primary">LOC104601322</name>
</gene>
<dbReference type="Pfam" id="PF08268">
    <property type="entry name" value="FBA_3"/>
    <property type="match status" value="1"/>
</dbReference>
<dbReference type="InterPro" id="IPR050796">
    <property type="entry name" value="SCF_F-box_component"/>
</dbReference>
<dbReference type="GeneID" id="104601322"/>
<dbReference type="InterPro" id="IPR036047">
    <property type="entry name" value="F-box-like_dom_sf"/>
</dbReference>
<name>A0A1U8AKS7_NELNU</name>
<dbReference type="PANTHER" id="PTHR31672">
    <property type="entry name" value="BNACNNG10540D PROTEIN"/>
    <property type="match status" value="1"/>
</dbReference>
<keyword evidence="1" id="KW-1185">Reference proteome</keyword>
<dbReference type="SMART" id="SM00256">
    <property type="entry name" value="FBOX"/>
    <property type="match status" value="1"/>
</dbReference>
<evidence type="ECO:0000313" key="1">
    <source>
        <dbReference type="Proteomes" id="UP000189703"/>
    </source>
</evidence>
<dbReference type="SUPFAM" id="SSF81383">
    <property type="entry name" value="F-box domain"/>
    <property type="match status" value="1"/>
</dbReference>
<protein>
    <submittedName>
        <fullName evidence="2">F-box protein At3g07870-like</fullName>
    </submittedName>
</protein>
<dbReference type="Proteomes" id="UP000189703">
    <property type="component" value="Unplaced"/>
</dbReference>
<dbReference type="NCBIfam" id="TIGR01640">
    <property type="entry name" value="F_box_assoc_1"/>
    <property type="match status" value="1"/>
</dbReference>
<dbReference type="OrthoDB" id="1938527at2759"/>
<dbReference type="FunCoup" id="A0A1U8AKS7">
    <property type="interactions" value="429"/>
</dbReference>
<sequence length="368" mass="42628">METKRKKREQKRTTHYMYIPEHIICNILSRLPAESLHKFRYACNQWFNLIKHPQFIKEHLLHSKPCLLIQDRIVTKRSLFDTQLMSIEGANIRVRDLSRFFTGQIRASCNGLLLVQNWVDYTLLHITNPITGQWLGLPPCNGFIASGCTFGLAFVPSTADYKVVCIFRHWYGIKCQILSLRGCFNGRCNDTWRDVNGPLSRLTPSTMEVPILVNGGILHWKTDSRSHILSLDCSNETFQRTPLPKCKIINVHLLEMGGFLAFVNIKHTRIDIWVLKDYSGKRWIKQYYIDTVLIRDVVPTRFLHCIKPLVSLGKGEEMIFSCSNCLFCYNVKLGRAMKIDQNISQLVFYAPHVNSSIFWTIKRASIDM</sequence>
<dbReference type="OMA" id="FECESRE"/>
<dbReference type="KEGG" id="nnu:104601322"/>
<dbReference type="PANTHER" id="PTHR31672:SF11">
    <property type="entry name" value="F-BOX PROTEIN CPR1-LIKE ISOFORM X2"/>
    <property type="match status" value="1"/>
</dbReference>
<dbReference type="AlphaFoldDB" id="A0A1U8AKS7"/>
<proteinExistence type="predicted"/>
<dbReference type="InterPro" id="IPR013187">
    <property type="entry name" value="F-box-assoc_dom_typ3"/>
</dbReference>
<dbReference type="Gene3D" id="1.20.1280.50">
    <property type="match status" value="1"/>
</dbReference>
<dbReference type="RefSeq" id="XP_010262913.1">
    <property type="nucleotide sequence ID" value="XM_010264611.1"/>
</dbReference>
<dbReference type="Pfam" id="PF00646">
    <property type="entry name" value="F-box"/>
    <property type="match status" value="1"/>
</dbReference>
<accession>A0A1U8AKS7</accession>
<evidence type="ECO:0000313" key="2">
    <source>
        <dbReference type="RefSeq" id="XP_010262913.1"/>
    </source>
</evidence>
<dbReference type="PROSITE" id="PS50181">
    <property type="entry name" value="FBOX"/>
    <property type="match status" value="1"/>
</dbReference>
<reference evidence="2" key="1">
    <citation type="submission" date="2025-08" db="UniProtKB">
        <authorList>
            <consortium name="RefSeq"/>
        </authorList>
    </citation>
    <scope>IDENTIFICATION</scope>
</reference>
<dbReference type="InterPro" id="IPR017451">
    <property type="entry name" value="F-box-assoc_interact_dom"/>
</dbReference>
<dbReference type="InterPro" id="IPR001810">
    <property type="entry name" value="F-box_dom"/>
</dbReference>